<keyword evidence="3" id="KW-1185">Reference proteome</keyword>
<comment type="caution">
    <text evidence="2">The sequence shown here is derived from an EMBL/GenBank/DDBJ whole genome shotgun (WGS) entry which is preliminary data.</text>
</comment>
<dbReference type="RefSeq" id="WP_413259960.1">
    <property type="nucleotide sequence ID" value="NZ_JBHFNS010000090.1"/>
</dbReference>
<evidence type="ECO:0000313" key="2">
    <source>
        <dbReference type="EMBL" id="MFB2938476.1"/>
    </source>
</evidence>
<protein>
    <submittedName>
        <fullName evidence="2">Uncharacterized protein</fullName>
    </submittedName>
</protein>
<gene>
    <name evidence="2" type="ORF">ACE1B6_24780</name>
</gene>
<keyword evidence="1" id="KW-1133">Transmembrane helix</keyword>
<dbReference type="Proteomes" id="UP001576776">
    <property type="component" value="Unassembled WGS sequence"/>
</dbReference>
<feature type="transmembrane region" description="Helical" evidence="1">
    <location>
        <begin position="6"/>
        <end position="25"/>
    </location>
</feature>
<evidence type="ECO:0000256" key="1">
    <source>
        <dbReference type="SAM" id="Phobius"/>
    </source>
</evidence>
<sequence length="191" mass="21084">MNLPRWQLYTIFSVTSVFLLVALIVSRWQISVTVEQTQPPVSSVSLSNLDPLDPLTSASVTSNPARARINPPATQVKTPPRALRLSNQTDYPVRIAFLPKQVGARKQQSGVVKQSLYGEPGHWDFAPQEGATSGLVLSLPTKGIVQLERGDVLIAFAQDGSGRYWGPYIVGETPLPVWNRQKSEWQLILQP</sequence>
<evidence type="ECO:0000313" key="3">
    <source>
        <dbReference type="Proteomes" id="UP001576776"/>
    </source>
</evidence>
<accession>A0ABV4YJ01</accession>
<name>A0ABV4YJ01_9CYAN</name>
<keyword evidence="1" id="KW-0812">Transmembrane</keyword>
<organism evidence="2 3">
    <name type="scientific">Floridaenema fluviatile BLCC-F154</name>
    <dbReference type="NCBI Taxonomy" id="3153640"/>
    <lineage>
        <taxon>Bacteria</taxon>
        <taxon>Bacillati</taxon>
        <taxon>Cyanobacteriota</taxon>
        <taxon>Cyanophyceae</taxon>
        <taxon>Oscillatoriophycideae</taxon>
        <taxon>Aerosakkonematales</taxon>
        <taxon>Aerosakkonemataceae</taxon>
        <taxon>Floridanema</taxon>
        <taxon>Floridanema fluviatile</taxon>
    </lineage>
</organism>
<proteinExistence type="predicted"/>
<keyword evidence="1" id="KW-0472">Membrane</keyword>
<reference evidence="2 3" key="1">
    <citation type="submission" date="2024-09" db="EMBL/GenBank/DDBJ databases">
        <title>Floridaenema gen nov. (Aerosakkonemataceae, Aerosakkonematales ord. nov., Cyanobacteria) from benthic tropical and subtropical fresh waters, with the description of four new species.</title>
        <authorList>
            <person name="Moretto J.A."/>
            <person name="Berthold D.E."/>
            <person name="Lefler F.W."/>
            <person name="Huang I.-S."/>
            <person name="Laughinghouse H. IV."/>
        </authorList>
    </citation>
    <scope>NUCLEOTIDE SEQUENCE [LARGE SCALE GENOMIC DNA]</scope>
    <source>
        <strain evidence="2 3">BLCC-F154</strain>
    </source>
</reference>
<dbReference type="EMBL" id="JBHFNS010000090">
    <property type="protein sequence ID" value="MFB2938476.1"/>
    <property type="molecule type" value="Genomic_DNA"/>
</dbReference>